<proteinExistence type="predicted"/>
<name>A0ABQ9TBF9_SAGOE</name>
<evidence type="ECO:0000313" key="2">
    <source>
        <dbReference type="EMBL" id="KAK2081788.1"/>
    </source>
</evidence>
<dbReference type="EMBL" id="JASSZA010000087">
    <property type="protein sequence ID" value="KAK2081788.1"/>
    <property type="molecule type" value="Genomic_DNA"/>
</dbReference>
<sequence length="102" mass="11567">MKSGDEKSQSRETKSSIGKAVNVNMVASGRPPSRINPEVNVPEGIEKSCSQQEENKLNVRANKNRLLLSQVAYFLNYRLKTYGKFYRLTTTKVMHDVLCCLE</sequence>
<protein>
    <submittedName>
        <fullName evidence="2">Uncharacterized protein</fullName>
    </submittedName>
</protein>
<dbReference type="Proteomes" id="UP001266305">
    <property type="component" value="Unassembled WGS sequence"/>
</dbReference>
<comment type="caution">
    <text evidence="2">The sequence shown here is derived from an EMBL/GenBank/DDBJ whole genome shotgun (WGS) entry which is preliminary data.</text>
</comment>
<gene>
    <name evidence="2" type="ORF">P7K49_041048</name>
</gene>
<accession>A0ABQ9TBF9</accession>
<evidence type="ECO:0000256" key="1">
    <source>
        <dbReference type="SAM" id="MobiDB-lite"/>
    </source>
</evidence>
<keyword evidence="3" id="KW-1185">Reference proteome</keyword>
<organism evidence="2 3">
    <name type="scientific">Saguinus oedipus</name>
    <name type="common">Cotton-top tamarin</name>
    <name type="synonym">Oedipomidas oedipus</name>
    <dbReference type="NCBI Taxonomy" id="9490"/>
    <lineage>
        <taxon>Eukaryota</taxon>
        <taxon>Metazoa</taxon>
        <taxon>Chordata</taxon>
        <taxon>Craniata</taxon>
        <taxon>Vertebrata</taxon>
        <taxon>Euteleostomi</taxon>
        <taxon>Mammalia</taxon>
        <taxon>Eutheria</taxon>
        <taxon>Euarchontoglires</taxon>
        <taxon>Primates</taxon>
        <taxon>Haplorrhini</taxon>
        <taxon>Platyrrhini</taxon>
        <taxon>Cebidae</taxon>
        <taxon>Callitrichinae</taxon>
        <taxon>Saguinus</taxon>
    </lineage>
</organism>
<feature type="compositionally biased region" description="Basic and acidic residues" evidence="1">
    <location>
        <begin position="1"/>
        <end position="14"/>
    </location>
</feature>
<feature type="region of interest" description="Disordered" evidence="1">
    <location>
        <begin position="1"/>
        <end position="40"/>
    </location>
</feature>
<evidence type="ECO:0000313" key="3">
    <source>
        <dbReference type="Proteomes" id="UP001266305"/>
    </source>
</evidence>
<reference evidence="2 3" key="1">
    <citation type="submission" date="2023-05" db="EMBL/GenBank/DDBJ databases">
        <title>B98-5 Cell Line De Novo Hybrid Assembly: An Optical Mapping Approach.</title>
        <authorList>
            <person name="Kananen K."/>
            <person name="Auerbach J.A."/>
            <person name="Kautto E."/>
            <person name="Blachly J.S."/>
        </authorList>
    </citation>
    <scope>NUCLEOTIDE SEQUENCE [LARGE SCALE GENOMIC DNA]</scope>
    <source>
        <strain evidence="2">B95-8</strain>
        <tissue evidence="2">Cell line</tissue>
    </source>
</reference>